<reference evidence="5 6" key="1">
    <citation type="submission" date="2022-05" db="EMBL/GenBank/DDBJ databases">
        <title>Genome Sequencing of Bee-Associated Microbes.</title>
        <authorList>
            <person name="Dunlap C."/>
        </authorList>
    </citation>
    <scope>NUCLEOTIDE SEQUENCE [LARGE SCALE GENOMIC DNA]</scope>
    <source>
        <strain evidence="5 6">NRRL B-14421</strain>
    </source>
</reference>
<gene>
    <name evidence="5" type="ORF">M5X19_02915</name>
</gene>
<proteinExistence type="inferred from homology"/>
<organism evidence="5 6">
    <name type="scientific">Paenibacillus alginolyticus</name>
    <dbReference type="NCBI Taxonomy" id="59839"/>
    <lineage>
        <taxon>Bacteria</taxon>
        <taxon>Bacillati</taxon>
        <taxon>Bacillota</taxon>
        <taxon>Bacilli</taxon>
        <taxon>Bacillales</taxon>
        <taxon>Paenibacillaceae</taxon>
        <taxon>Paenibacillus</taxon>
    </lineage>
</organism>
<evidence type="ECO:0000256" key="1">
    <source>
        <dbReference type="ARBA" id="ARBA00006739"/>
    </source>
</evidence>
<dbReference type="RefSeq" id="WP_268613579.1">
    <property type="nucleotide sequence ID" value="NZ_JAMDMX010000008.1"/>
</dbReference>
<evidence type="ECO:0000313" key="6">
    <source>
        <dbReference type="Proteomes" id="UP001527099"/>
    </source>
</evidence>
<dbReference type="SUPFAM" id="SSF53448">
    <property type="entry name" value="Nucleotide-diphospho-sugar transferases"/>
    <property type="match status" value="1"/>
</dbReference>
<keyword evidence="6" id="KW-1185">Reference proteome</keyword>
<keyword evidence="3 5" id="KW-0808">Transferase</keyword>
<dbReference type="Proteomes" id="UP001527099">
    <property type="component" value="Unassembled WGS sequence"/>
</dbReference>
<keyword evidence="2 5" id="KW-0328">Glycosyltransferase</keyword>
<evidence type="ECO:0000313" key="5">
    <source>
        <dbReference type="EMBL" id="MCY9691880.1"/>
    </source>
</evidence>
<evidence type="ECO:0000256" key="3">
    <source>
        <dbReference type="ARBA" id="ARBA00022679"/>
    </source>
</evidence>
<feature type="domain" description="Glycosyltransferase 2-like" evidence="4">
    <location>
        <begin position="6"/>
        <end position="116"/>
    </location>
</feature>
<name>A0ABT4G6S1_9BACL</name>
<dbReference type="PANTHER" id="PTHR43685">
    <property type="entry name" value="GLYCOSYLTRANSFERASE"/>
    <property type="match status" value="1"/>
</dbReference>
<protein>
    <submittedName>
        <fullName evidence="5">Glycosyltransferase</fullName>
        <ecNumber evidence="5">2.4.-.-</ecNumber>
    </submittedName>
</protein>
<dbReference type="InterPro" id="IPR050834">
    <property type="entry name" value="Glycosyltransf_2"/>
</dbReference>
<dbReference type="PANTHER" id="PTHR43685:SF5">
    <property type="entry name" value="GLYCOSYLTRANSFERASE EPSE-RELATED"/>
    <property type="match status" value="1"/>
</dbReference>
<dbReference type="Gene3D" id="3.90.550.10">
    <property type="entry name" value="Spore Coat Polysaccharide Biosynthesis Protein SpsA, Chain A"/>
    <property type="match status" value="1"/>
</dbReference>
<sequence length="275" mass="32269">MNLFLVLQQTFQDFEFLIIDDGSTDGTLEKIQKYHDSRIKLIVHSTNMGLVESLNQGISLSTGDYIARMDGDDVSLPRRLERQVAFMDLNQHIGVCGGQAQFMGKNQITRAPLSHEEIRCFQLFHCTFAHPSVIFRKSIIDTYGVRYFPYKHAEDYDIWNRLADFTQLTNLPEVLIILRQHSNQVSVASKWVQDRNADAIRMYQLHQLDLYPTEEEYRLHLDFSDFKIRVHDFVHYSNCLAWAHKILEANYKKQKYDHETLNRVLSQFFSLSEVN</sequence>
<dbReference type="Pfam" id="PF00535">
    <property type="entry name" value="Glycos_transf_2"/>
    <property type="match status" value="1"/>
</dbReference>
<comment type="similarity">
    <text evidence="1">Belongs to the glycosyltransferase 2 family.</text>
</comment>
<dbReference type="GO" id="GO:0016757">
    <property type="term" value="F:glycosyltransferase activity"/>
    <property type="evidence" value="ECO:0007669"/>
    <property type="project" value="UniProtKB-KW"/>
</dbReference>
<comment type="caution">
    <text evidence="5">The sequence shown here is derived from an EMBL/GenBank/DDBJ whole genome shotgun (WGS) entry which is preliminary data.</text>
</comment>
<evidence type="ECO:0000259" key="4">
    <source>
        <dbReference type="Pfam" id="PF00535"/>
    </source>
</evidence>
<dbReference type="InterPro" id="IPR029044">
    <property type="entry name" value="Nucleotide-diphossugar_trans"/>
</dbReference>
<dbReference type="EC" id="2.4.-.-" evidence="5"/>
<accession>A0ABT4G6S1</accession>
<dbReference type="EMBL" id="JAMDMX010000008">
    <property type="protein sequence ID" value="MCY9691880.1"/>
    <property type="molecule type" value="Genomic_DNA"/>
</dbReference>
<dbReference type="InterPro" id="IPR001173">
    <property type="entry name" value="Glyco_trans_2-like"/>
</dbReference>
<evidence type="ECO:0000256" key="2">
    <source>
        <dbReference type="ARBA" id="ARBA00022676"/>
    </source>
</evidence>